<organism evidence="1 2">
    <name type="scientific">Mesoplasma lactucae ATCC 49193</name>
    <dbReference type="NCBI Taxonomy" id="81460"/>
    <lineage>
        <taxon>Bacteria</taxon>
        <taxon>Bacillati</taxon>
        <taxon>Mycoplasmatota</taxon>
        <taxon>Mollicutes</taxon>
        <taxon>Entomoplasmatales</taxon>
        <taxon>Entomoplasmataceae</taxon>
        <taxon>Mesoplasma</taxon>
    </lineage>
</organism>
<dbReference type="AlphaFoldDB" id="A0A291IR57"/>
<keyword evidence="2" id="KW-1185">Reference proteome</keyword>
<name>A0A291IR57_9MOLU</name>
<protein>
    <submittedName>
        <fullName evidence="1">Uncharacterized protein</fullName>
    </submittedName>
</protein>
<evidence type="ECO:0000313" key="2">
    <source>
        <dbReference type="Proteomes" id="UP000232227"/>
    </source>
</evidence>
<reference evidence="1 2" key="1">
    <citation type="submission" date="2017-09" db="EMBL/GenBank/DDBJ databases">
        <title>SPAdes assembly of the Mesoplasma lactucae genome.</title>
        <authorList>
            <person name="Knight T.F."/>
            <person name="Rubinstein R."/>
            <person name="Citino T."/>
        </authorList>
    </citation>
    <scope>NUCLEOTIDE SEQUENCE [LARGE SCALE GENOMIC DNA]</scope>
    <source>
        <strain evidence="1 2">831-C4</strain>
    </source>
</reference>
<sequence>MSFNKKYLWATIAILIYGVFGIIALEAIGYRASGEVISLHQFNTSSEVSRNIYGLGVSALVFSWLGLIIPLMNMFWDKTDSKYTLWTLIGMEALSLILFIASISLFASKFHGLDVNGGAVFGQFLMVFVGAGAAGAGIYFSYFRD</sequence>
<evidence type="ECO:0000313" key="1">
    <source>
        <dbReference type="EMBL" id="ATG97425.1"/>
    </source>
</evidence>
<proteinExistence type="predicted"/>
<dbReference type="EMBL" id="CP023668">
    <property type="protein sequence ID" value="ATG97425.1"/>
    <property type="molecule type" value="Genomic_DNA"/>
</dbReference>
<dbReference type="Proteomes" id="UP000232227">
    <property type="component" value="Chromosome"/>
</dbReference>
<dbReference type="KEGG" id="mlac:CP520_01460"/>
<accession>A0A291IR57</accession>
<dbReference type="RefSeq" id="WP_096862713.1">
    <property type="nucleotide sequence ID" value="NZ_CP023668.1"/>
</dbReference>
<gene>
    <name evidence="1" type="ORF">CP520_01460</name>
</gene>